<feature type="region of interest" description="Disordered" evidence="5">
    <location>
        <begin position="1"/>
        <end position="20"/>
    </location>
</feature>
<comment type="similarity">
    <text evidence="1 4">Belongs to the AlaDH/PNT family.</text>
</comment>
<dbReference type="SMART" id="SM01003">
    <property type="entry name" value="AlaDh_PNT_N"/>
    <property type="match status" value="1"/>
</dbReference>
<feature type="domain" description="Alanine dehydrogenase/pyridine nucleotide transhydrogenase NAD(H)-binding" evidence="6">
    <location>
        <begin position="149"/>
        <end position="297"/>
    </location>
</feature>
<dbReference type="SUPFAM" id="SSF52283">
    <property type="entry name" value="Formate/glycerate dehydrogenase catalytic domain-like"/>
    <property type="match status" value="1"/>
</dbReference>
<evidence type="ECO:0000256" key="5">
    <source>
        <dbReference type="SAM" id="MobiDB-lite"/>
    </source>
</evidence>
<feature type="compositionally biased region" description="Basic and acidic residues" evidence="5">
    <location>
        <begin position="1"/>
        <end position="16"/>
    </location>
</feature>
<dbReference type="InterPro" id="IPR008141">
    <property type="entry name" value="Ala_DH"/>
</dbReference>
<dbReference type="SMART" id="SM01002">
    <property type="entry name" value="AlaDh_PNT_C"/>
    <property type="match status" value="1"/>
</dbReference>
<dbReference type="NCBIfam" id="TIGR00518">
    <property type="entry name" value="alaDH"/>
    <property type="match status" value="1"/>
</dbReference>
<gene>
    <name evidence="8" type="primary">ald</name>
    <name evidence="8" type="ORF">WKW77_06955</name>
</gene>
<dbReference type="EC" id="1.4.1.1" evidence="2 4"/>
<keyword evidence="4" id="KW-0520">NAD</keyword>
<proteinExistence type="inferred from homology"/>
<dbReference type="EMBL" id="JBBKZU010000002">
    <property type="protein sequence ID" value="MEJ8810801.1"/>
    <property type="molecule type" value="Genomic_DNA"/>
</dbReference>
<evidence type="ECO:0000313" key="8">
    <source>
        <dbReference type="EMBL" id="MEJ8810801.1"/>
    </source>
</evidence>
<accession>A0ABU8VB15</accession>
<dbReference type="RefSeq" id="WP_340356110.1">
    <property type="nucleotide sequence ID" value="NZ_JBBKZU010000002.1"/>
</dbReference>
<evidence type="ECO:0000256" key="2">
    <source>
        <dbReference type="ARBA" id="ARBA00012897"/>
    </source>
</evidence>
<dbReference type="Proteomes" id="UP001365846">
    <property type="component" value="Unassembled WGS sequence"/>
</dbReference>
<dbReference type="PANTHER" id="PTHR42795">
    <property type="entry name" value="ALANINE DEHYDROGENASE"/>
    <property type="match status" value="1"/>
</dbReference>
<evidence type="ECO:0000256" key="3">
    <source>
        <dbReference type="ARBA" id="ARBA00023002"/>
    </source>
</evidence>
<dbReference type="GO" id="GO:0000286">
    <property type="term" value="F:alanine dehydrogenase activity"/>
    <property type="evidence" value="ECO:0007669"/>
    <property type="project" value="UniProtKB-EC"/>
</dbReference>
<dbReference type="InterPro" id="IPR007886">
    <property type="entry name" value="AlaDH/PNT_N"/>
</dbReference>
<dbReference type="InterPro" id="IPR007698">
    <property type="entry name" value="AlaDH/PNT_NAD(H)-bd"/>
</dbReference>
<feature type="domain" description="Alanine dehydrogenase/pyridine nucleotide transhydrogenase N-terminal" evidence="7">
    <location>
        <begin position="4"/>
        <end position="137"/>
    </location>
</feature>
<dbReference type="CDD" id="cd05305">
    <property type="entry name" value="L-AlaDH"/>
    <property type="match status" value="1"/>
</dbReference>
<name>A0ABU8VB15_9BURK</name>
<organism evidence="8 9">
    <name type="scientific">Variovorax ureilyticus</name>
    <dbReference type="NCBI Taxonomy" id="1836198"/>
    <lineage>
        <taxon>Bacteria</taxon>
        <taxon>Pseudomonadati</taxon>
        <taxon>Pseudomonadota</taxon>
        <taxon>Betaproteobacteria</taxon>
        <taxon>Burkholderiales</taxon>
        <taxon>Comamonadaceae</taxon>
        <taxon>Variovorax</taxon>
    </lineage>
</organism>
<comment type="caution">
    <text evidence="8">The sequence shown here is derived from an EMBL/GenBank/DDBJ whole genome shotgun (WGS) entry which is preliminary data.</text>
</comment>
<keyword evidence="3 4" id="KW-0560">Oxidoreductase</keyword>
<dbReference type="PANTHER" id="PTHR42795:SF1">
    <property type="entry name" value="ALANINE DEHYDROGENASE"/>
    <property type="match status" value="1"/>
</dbReference>
<reference evidence="8 9" key="1">
    <citation type="submission" date="2024-03" db="EMBL/GenBank/DDBJ databases">
        <title>Novel species of the genus Variovorax.</title>
        <authorList>
            <person name="Liu Q."/>
            <person name="Xin Y.-H."/>
        </authorList>
    </citation>
    <scope>NUCLEOTIDE SEQUENCE [LARGE SCALE GENOMIC DNA]</scope>
    <source>
        <strain evidence="8 9">KACC 18899</strain>
    </source>
</reference>
<dbReference type="Pfam" id="PF05222">
    <property type="entry name" value="AlaDh_PNT_N"/>
    <property type="match status" value="1"/>
</dbReference>
<keyword evidence="9" id="KW-1185">Reference proteome</keyword>
<dbReference type="InterPro" id="IPR036291">
    <property type="entry name" value="NAD(P)-bd_dom_sf"/>
</dbReference>
<sequence length="381" mass="39893">MHVGVPKESKDQERRAGMTPVGARELVARGHTVLVEQGLGEGIGMPDSAYAAAGARVVPSGREVFAEAELVVKVKELQPHERGWLRPRQVLFAYLHLAADRPQAEALLASGAIAIAYETVTAPGGTLPLLAPMSEIAGRMAVQVGAAYLESPRGGRGVLLGGVPGVEPGHVVVIGAGTAGRNAAQMAIGLGARVTVLNRGVERLRELDQLHGNRLVTRIAHRESIEESVLAADLVIGAVLNPGDAAPRLVDRSTVSRMRAGAVVVDIAIDQGGCFETSRPTTHTEPVYQESGVLHYCVTNMPGAVARTSTLALTQATLPFVCALADLGWRDALARDLHLRSGLNIWEGNVACAPVAAALKLPWRPADASGSSRAPARSADP</sequence>
<dbReference type="Gene3D" id="3.40.50.720">
    <property type="entry name" value="NAD(P)-binding Rossmann-like Domain"/>
    <property type="match status" value="2"/>
</dbReference>
<dbReference type="PIRSF" id="PIRSF000183">
    <property type="entry name" value="Alanine_dh"/>
    <property type="match status" value="1"/>
</dbReference>
<dbReference type="Pfam" id="PF01262">
    <property type="entry name" value="AlaDh_PNT_C"/>
    <property type="match status" value="1"/>
</dbReference>
<evidence type="ECO:0000313" key="9">
    <source>
        <dbReference type="Proteomes" id="UP001365846"/>
    </source>
</evidence>
<evidence type="ECO:0000256" key="4">
    <source>
        <dbReference type="PIRNR" id="PIRNR000183"/>
    </source>
</evidence>
<dbReference type="SUPFAM" id="SSF51735">
    <property type="entry name" value="NAD(P)-binding Rossmann-fold domains"/>
    <property type="match status" value="1"/>
</dbReference>
<evidence type="ECO:0000259" key="6">
    <source>
        <dbReference type="SMART" id="SM01002"/>
    </source>
</evidence>
<evidence type="ECO:0000256" key="1">
    <source>
        <dbReference type="ARBA" id="ARBA00005689"/>
    </source>
</evidence>
<evidence type="ECO:0000259" key="7">
    <source>
        <dbReference type="SMART" id="SM01003"/>
    </source>
</evidence>
<comment type="catalytic activity">
    <reaction evidence="4">
        <text>L-alanine + NAD(+) + H2O = pyruvate + NH4(+) + NADH + H(+)</text>
        <dbReference type="Rhea" id="RHEA:18405"/>
        <dbReference type="ChEBI" id="CHEBI:15361"/>
        <dbReference type="ChEBI" id="CHEBI:15377"/>
        <dbReference type="ChEBI" id="CHEBI:15378"/>
        <dbReference type="ChEBI" id="CHEBI:28938"/>
        <dbReference type="ChEBI" id="CHEBI:57540"/>
        <dbReference type="ChEBI" id="CHEBI:57945"/>
        <dbReference type="ChEBI" id="CHEBI:57972"/>
        <dbReference type="EC" id="1.4.1.1"/>
    </reaction>
</comment>
<protein>
    <recommendedName>
        <fullName evidence="2 4">Alanine dehydrogenase</fullName>
        <ecNumber evidence="2 4">1.4.1.1</ecNumber>
    </recommendedName>
</protein>